<keyword evidence="23" id="KW-1185">Reference proteome</keyword>
<keyword evidence="10 17" id="KW-0762">Sugar transport</keyword>
<dbReference type="PANTHER" id="PTHR46244:SF3">
    <property type="entry name" value="PHOSPHOENOLPYRUVATE-PROTEIN PHOSPHOTRANSFERASE"/>
    <property type="match status" value="1"/>
</dbReference>
<dbReference type="Gene3D" id="3.50.30.10">
    <property type="entry name" value="Phosphohistidine domain"/>
    <property type="match status" value="1"/>
</dbReference>
<keyword evidence="9 17" id="KW-0963">Cytoplasm</keyword>
<dbReference type="InterPro" id="IPR000121">
    <property type="entry name" value="PEP_util_C"/>
</dbReference>
<dbReference type="EMBL" id="JACSQF010000007">
    <property type="protein sequence ID" value="MBD7980679.1"/>
    <property type="molecule type" value="Genomic_DNA"/>
</dbReference>
<dbReference type="PANTHER" id="PTHR46244">
    <property type="entry name" value="PHOSPHOENOLPYRUVATE-PROTEIN PHOSPHOTRANSFERASE"/>
    <property type="match status" value="1"/>
</dbReference>
<dbReference type="GO" id="GO:0008965">
    <property type="term" value="F:phosphoenolpyruvate-protein phosphotransferase activity"/>
    <property type="evidence" value="ECO:0007669"/>
    <property type="project" value="UniProtKB-EC"/>
</dbReference>
<dbReference type="RefSeq" id="WP_191802676.1">
    <property type="nucleotide sequence ID" value="NZ_JACSQF010000007.1"/>
</dbReference>
<dbReference type="Pfam" id="PF02896">
    <property type="entry name" value="PEP-utilizers_C"/>
    <property type="match status" value="1"/>
</dbReference>
<proteinExistence type="inferred from homology"/>
<comment type="caution">
    <text evidence="22">The sequence shown here is derived from an EMBL/GenBank/DDBJ whole genome shotgun (WGS) entry which is preliminary data.</text>
</comment>
<dbReference type="InterPro" id="IPR008279">
    <property type="entry name" value="PEP-util_enz_mobile_dom"/>
</dbReference>
<evidence type="ECO:0000313" key="23">
    <source>
        <dbReference type="Proteomes" id="UP000655570"/>
    </source>
</evidence>
<keyword evidence="14 17" id="KW-0418">Kinase</keyword>
<protein>
    <recommendedName>
        <fullName evidence="7 17">Phosphoenolpyruvate-protein phosphotransferase</fullName>
        <ecNumber evidence="6 17">2.7.3.9</ecNumber>
    </recommendedName>
    <alternativeName>
        <fullName evidence="16 17">Phosphotransferase system, enzyme I</fullName>
    </alternativeName>
</protein>
<dbReference type="InterPro" id="IPR015813">
    <property type="entry name" value="Pyrv/PenolPyrv_kinase-like_dom"/>
</dbReference>
<dbReference type="Gene3D" id="3.20.20.60">
    <property type="entry name" value="Phosphoenolpyruvate-binding domains"/>
    <property type="match status" value="1"/>
</dbReference>
<dbReference type="SUPFAM" id="SSF52009">
    <property type="entry name" value="Phosphohistidine domain"/>
    <property type="match status" value="1"/>
</dbReference>
<dbReference type="PRINTS" id="PR01736">
    <property type="entry name" value="PHPHTRNFRASE"/>
</dbReference>
<evidence type="ECO:0000259" key="21">
    <source>
        <dbReference type="Pfam" id="PF05524"/>
    </source>
</evidence>
<keyword evidence="8 17" id="KW-0813">Transport</keyword>
<evidence type="ECO:0000259" key="20">
    <source>
        <dbReference type="Pfam" id="PF02896"/>
    </source>
</evidence>
<dbReference type="EC" id="2.7.3.9" evidence="6 17"/>
<evidence type="ECO:0000256" key="7">
    <source>
        <dbReference type="ARBA" id="ARBA00016544"/>
    </source>
</evidence>
<feature type="region of interest" description="Disordered" evidence="18">
    <location>
        <begin position="1"/>
        <end position="29"/>
    </location>
</feature>
<evidence type="ECO:0000256" key="4">
    <source>
        <dbReference type="ARBA" id="ARBA00004496"/>
    </source>
</evidence>
<evidence type="ECO:0000256" key="2">
    <source>
        <dbReference type="ARBA" id="ARBA00001946"/>
    </source>
</evidence>
<evidence type="ECO:0000256" key="5">
    <source>
        <dbReference type="ARBA" id="ARBA00007837"/>
    </source>
</evidence>
<evidence type="ECO:0000259" key="19">
    <source>
        <dbReference type="Pfam" id="PF00391"/>
    </source>
</evidence>
<dbReference type="InterPro" id="IPR018274">
    <property type="entry name" value="PEP_util_AS"/>
</dbReference>
<dbReference type="InterPro" id="IPR008731">
    <property type="entry name" value="PTS_EIN"/>
</dbReference>
<evidence type="ECO:0000256" key="18">
    <source>
        <dbReference type="SAM" id="MobiDB-lite"/>
    </source>
</evidence>
<keyword evidence="11 17" id="KW-0808">Transferase</keyword>
<evidence type="ECO:0000256" key="16">
    <source>
        <dbReference type="ARBA" id="ARBA00033235"/>
    </source>
</evidence>
<evidence type="ECO:0000256" key="6">
    <source>
        <dbReference type="ARBA" id="ARBA00012232"/>
    </source>
</evidence>
<evidence type="ECO:0000256" key="13">
    <source>
        <dbReference type="ARBA" id="ARBA00022723"/>
    </source>
</evidence>
<keyword evidence="13 17" id="KW-0479">Metal-binding</keyword>
<dbReference type="SUPFAM" id="SSF47831">
    <property type="entry name" value="Enzyme I of the PEP:sugar phosphotransferase system HPr-binding (sub)domain"/>
    <property type="match status" value="1"/>
</dbReference>
<sequence length="579" mass="59606">MSTALRTPSDHRARAPRRGTHPALSGVGVSPGRSIGVVATMPAPVPEPPVGEVDDAADLERVVGAIEAAVRAVREDLMDRAACASGTASEVLTVTAAMAGDPTLLKEAVRRVRERRATPTRAVWEAGSALADRLESLGGVMAGRARDVRDVRDRIVSSLLGLCPPGVPDRDRPFVLVADDLAPADTATLNPDRVAAIVTTGGGPTSHTAILARSLGIPAIVAVAGAGSLRDGETVLVDGSRGSVERDPSPDDVAHLARAAQRPSVFRAFDGTGRTADGVRVQLLANVSDAREARDAAAAGAEGVGLFRTELSFLGRDAEPELAEQVAAYRAVLAEFPGRRVVVRTLDAGVDKPLAFVGATVEPNPALGVRGLRTAVRFPQVLDRQLEAIALAAAAESADVWVMAPMVATPDEAHEFVDACRAHGLASAGVMIEVPAAALQSRWLLEHADFASLGTNDLTQYTMAADRELGGLASLSTSWQPAVLALIHAACQGGEASGRPVGVCGEAAADPALAAVLVGLGVTSLSMTPRALGDVAAVLASTTSRECVDLARLALAAPTAGAARAAVRRRLTVLERLGL</sequence>
<name>A0ABR8TY11_9CELL</name>
<evidence type="ECO:0000256" key="11">
    <source>
        <dbReference type="ARBA" id="ARBA00022679"/>
    </source>
</evidence>
<evidence type="ECO:0000256" key="10">
    <source>
        <dbReference type="ARBA" id="ARBA00022597"/>
    </source>
</evidence>
<dbReference type="Pfam" id="PF05524">
    <property type="entry name" value="PEP-utilisers_N"/>
    <property type="match status" value="1"/>
</dbReference>
<reference evidence="22 23" key="1">
    <citation type="submission" date="2020-08" db="EMBL/GenBank/DDBJ databases">
        <title>A Genomic Blueprint of the Chicken Gut Microbiome.</title>
        <authorList>
            <person name="Gilroy R."/>
            <person name="Ravi A."/>
            <person name="Getino M."/>
            <person name="Pursley I."/>
            <person name="Horton D.L."/>
            <person name="Alikhan N.-F."/>
            <person name="Baker D."/>
            <person name="Gharbi K."/>
            <person name="Hall N."/>
            <person name="Watson M."/>
            <person name="Adriaenssens E.M."/>
            <person name="Foster-Nyarko E."/>
            <person name="Jarju S."/>
            <person name="Secka A."/>
            <person name="Antonio M."/>
            <person name="Oren A."/>
            <person name="Chaudhuri R."/>
            <person name="La Ragione R.M."/>
            <person name="Hildebrand F."/>
            <person name="Pallen M.J."/>
        </authorList>
    </citation>
    <scope>NUCLEOTIDE SEQUENCE [LARGE SCALE GENOMIC DNA]</scope>
    <source>
        <strain evidence="22 23">Sa2CUA9</strain>
    </source>
</reference>
<dbReference type="InterPro" id="IPR036618">
    <property type="entry name" value="PtsI_HPr-bd_sf"/>
</dbReference>
<comment type="subcellular location">
    <subcellularLocation>
        <location evidence="4 17">Cytoplasm</location>
    </subcellularLocation>
</comment>
<dbReference type="SUPFAM" id="SSF51621">
    <property type="entry name" value="Phosphoenolpyruvate/pyruvate domain"/>
    <property type="match status" value="1"/>
</dbReference>
<feature type="domain" description="PEP-utilising enzyme mobile" evidence="19">
    <location>
        <begin position="174"/>
        <end position="242"/>
    </location>
</feature>
<dbReference type="PIRSF" id="PIRSF000732">
    <property type="entry name" value="PTS_enzyme_I"/>
    <property type="match status" value="1"/>
</dbReference>
<dbReference type="Gene3D" id="1.10.274.10">
    <property type="entry name" value="PtsI, HPr-binding domain"/>
    <property type="match status" value="1"/>
</dbReference>
<evidence type="ECO:0000256" key="17">
    <source>
        <dbReference type="PIRNR" id="PIRNR000732"/>
    </source>
</evidence>
<dbReference type="InterPro" id="IPR040442">
    <property type="entry name" value="Pyrv_kinase-like_dom_sf"/>
</dbReference>
<evidence type="ECO:0000256" key="12">
    <source>
        <dbReference type="ARBA" id="ARBA00022683"/>
    </source>
</evidence>
<evidence type="ECO:0000313" key="22">
    <source>
        <dbReference type="EMBL" id="MBD7980679.1"/>
    </source>
</evidence>
<evidence type="ECO:0000256" key="14">
    <source>
        <dbReference type="ARBA" id="ARBA00022777"/>
    </source>
</evidence>
<dbReference type="InterPro" id="IPR036637">
    <property type="entry name" value="Phosphohistidine_dom_sf"/>
</dbReference>
<dbReference type="PROSITE" id="PS00370">
    <property type="entry name" value="PEP_ENZYMES_PHOS_SITE"/>
    <property type="match status" value="1"/>
</dbReference>
<organism evidence="22 23">
    <name type="scientific">Oerskovia merdavium</name>
    <dbReference type="NCBI Taxonomy" id="2762227"/>
    <lineage>
        <taxon>Bacteria</taxon>
        <taxon>Bacillati</taxon>
        <taxon>Actinomycetota</taxon>
        <taxon>Actinomycetes</taxon>
        <taxon>Micrococcales</taxon>
        <taxon>Cellulomonadaceae</taxon>
        <taxon>Oerskovia</taxon>
    </lineage>
</organism>
<feature type="domain" description="Phosphotransferase system enzyme I N-terminal" evidence="21">
    <location>
        <begin position="26"/>
        <end position="144"/>
    </location>
</feature>
<comment type="catalytic activity">
    <reaction evidence="1 17">
        <text>L-histidyl-[protein] + phosphoenolpyruvate = N(pros)-phospho-L-histidyl-[protein] + pyruvate</text>
        <dbReference type="Rhea" id="RHEA:23880"/>
        <dbReference type="Rhea" id="RHEA-COMP:9745"/>
        <dbReference type="Rhea" id="RHEA-COMP:9746"/>
        <dbReference type="ChEBI" id="CHEBI:15361"/>
        <dbReference type="ChEBI" id="CHEBI:29979"/>
        <dbReference type="ChEBI" id="CHEBI:58702"/>
        <dbReference type="ChEBI" id="CHEBI:64837"/>
        <dbReference type="EC" id="2.7.3.9"/>
    </reaction>
</comment>
<comment type="similarity">
    <text evidence="5 17">Belongs to the PEP-utilizing enzyme family.</text>
</comment>
<dbReference type="InterPro" id="IPR006318">
    <property type="entry name" value="PTS_EI-like"/>
</dbReference>
<evidence type="ECO:0000256" key="8">
    <source>
        <dbReference type="ARBA" id="ARBA00022448"/>
    </source>
</evidence>
<keyword evidence="15 17" id="KW-0460">Magnesium</keyword>
<gene>
    <name evidence="22" type="primary">ptsP</name>
    <name evidence="22" type="ORF">H9641_08115</name>
</gene>
<evidence type="ECO:0000256" key="15">
    <source>
        <dbReference type="ARBA" id="ARBA00022842"/>
    </source>
</evidence>
<comment type="function">
    <text evidence="3 17">General (non sugar-specific) component of the phosphoenolpyruvate-dependent sugar phosphotransferase system (sugar PTS). This major carbohydrate active-transport system catalyzes the phosphorylation of incoming sugar substrates concomitantly with their translocation across the cell membrane. Enzyme I transfers the phosphoryl group from phosphoenolpyruvate (PEP) to the phosphoryl carrier protein (HPr).</text>
</comment>
<dbReference type="NCBIfam" id="TIGR01417">
    <property type="entry name" value="PTS_I_fam"/>
    <property type="match status" value="1"/>
</dbReference>
<evidence type="ECO:0000256" key="9">
    <source>
        <dbReference type="ARBA" id="ARBA00022490"/>
    </source>
</evidence>
<feature type="domain" description="PEP-utilising enzyme C-terminal" evidence="20">
    <location>
        <begin position="274"/>
        <end position="541"/>
    </location>
</feature>
<keyword evidence="12 17" id="KW-0598">Phosphotransferase system</keyword>
<dbReference type="Pfam" id="PF00391">
    <property type="entry name" value="PEP-utilizers"/>
    <property type="match status" value="1"/>
</dbReference>
<evidence type="ECO:0000256" key="3">
    <source>
        <dbReference type="ARBA" id="ARBA00002728"/>
    </source>
</evidence>
<accession>A0ABR8TY11</accession>
<dbReference type="Proteomes" id="UP000655570">
    <property type="component" value="Unassembled WGS sequence"/>
</dbReference>
<evidence type="ECO:0000256" key="1">
    <source>
        <dbReference type="ARBA" id="ARBA00000683"/>
    </source>
</evidence>
<dbReference type="InterPro" id="IPR024692">
    <property type="entry name" value="PTS_EI"/>
</dbReference>
<dbReference type="InterPro" id="IPR050499">
    <property type="entry name" value="PEP-utilizing_PTS_enzyme"/>
</dbReference>
<comment type="cofactor">
    <cofactor evidence="2 17">
        <name>Mg(2+)</name>
        <dbReference type="ChEBI" id="CHEBI:18420"/>
    </cofactor>
</comment>